<dbReference type="EMBL" id="BAAATR010000001">
    <property type="protein sequence ID" value="GAA2226059.1"/>
    <property type="molecule type" value="Genomic_DNA"/>
</dbReference>
<feature type="chain" id="PRO_5047357501" evidence="2">
    <location>
        <begin position="37"/>
        <end position="202"/>
    </location>
</feature>
<feature type="compositionally biased region" description="Low complexity" evidence="1">
    <location>
        <begin position="47"/>
        <end position="89"/>
    </location>
</feature>
<evidence type="ECO:0000256" key="2">
    <source>
        <dbReference type="SAM" id="SignalP"/>
    </source>
</evidence>
<keyword evidence="2" id="KW-0732">Signal</keyword>
<feature type="signal peptide" evidence="2">
    <location>
        <begin position="1"/>
        <end position="36"/>
    </location>
</feature>
<comment type="caution">
    <text evidence="3">The sequence shown here is derived from an EMBL/GenBank/DDBJ whole genome shotgun (WGS) entry which is preliminary data.</text>
</comment>
<dbReference type="Proteomes" id="UP001500305">
    <property type="component" value="Unassembled WGS sequence"/>
</dbReference>
<name>A0ABP5Q6A6_9ACTN</name>
<evidence type="ECO:0000313" key="3">
    <source>
        <dbReference type="EMBL" id="GAA2226059.1"/>
    </source>
</evidence>
<feature type="region of interest" description="Disordered" evidence="1">
    <location>
        <begin position="36"/>
        <end position="103"/>
    </location>
</feature>
<organism evidence="3 4">
    <name type="scientific">Kitasatospora cystarginea</name>
    <dbReference type="NCBI Taxonomy" id="58350"/>
    <lineage>
        <taxon>Bacteria</taxon>
        <taxon>Bacillati</taxon>
        <taxon>Actinomycetota</taxon>
        <taxon>Actinomycetes</taxon>
        <taxon>Kitasatosporales</taxon>
        <taxon>Streptomycetaceae</taxon>
        <taxon>Kitasatospora</taxon>
    </lineage>
</organism>
<keyword evidence="4" id="KW-1185">Reference proteome</keyword>
<proteinExistence type="predicted"/>
<protein>
    <submittedName>
        <fullName evidence="3">Uncharacterized protein</fullName>
    </submittedName>
</protein>
<sequence length="202" mass="19879">MDENTSAAAVRSVRGRVRRRATALAGLVLAVGTVAACGPSGSGGGSDAATGSSASPTVSSAAPSPSGTTSTPSTGPTTSATADPSTPAPGGSPGNPGIAPGEPAPVKLPALAYQVQDDQLTVWFYGGVCDKYGLKTDESKQGEVDVRVVVTQTAPRGQACPALAKRNSVTAKLSRPLAGRSVVDLGTGQTLSMDPPPIGGPQ</sequence>
<dbReference type="RefSeq" id="WP_344634141.1">
    <property type="nucleotide sequence ID" value="NZ_BAAATR010000001.1"/>
</dbReference>
<accession>A0ABP5Q6A6</accession>
<reference evidence="4" key="1">
    <citation type="journal article" date="2019" name="Int. J. Syst. Evol. Microbiol.">
        <title>The Global Catalogue of Microorganisms (GCM) 10K type strain sequencing project: providing services to taxonomists for standard genome sequencing and annotation.</title>
        <authorList>
            <consortium name="The Broad Institute Genomics Platform"/>
            <consortium name="The Broad Institute Genome Sequencing Center for Infectious Disease"/>
            <person name="Wu L."/>
            <person name="Ma J."/>
        </authorList>
    </citation>
    <scope>NUCLEOTIDE SEQUENCE [LARGE SCALE GENOMIC DNA]</scope>
    <source>
        <strain evidence="4">JCM 7356</strain>
    </source>
</reference>
<gene>
    <name evidence="3" type="ORF">GCM10010430_01280</name>
</gene>
<evidence type="ECO:0000313" key="4">
    <source>
        <dbReference type="Proteomes" id="UP001500305"/>
    </source>
</evidence>
<evidence type="ECO:0000256" key="1">
    <source>
        <dbReference type="SAM" id="MobiDB-lite"/>
    </source>
</evidence>